<dbReference type="Proteomes" id="UP000094068">
    <property type="component" value="Unassembled WGS sequence"/>
</dbReference>
<keyword evidence="3" id="KW-1185">Reference proteome</keyword>
<organism evidence="2 3">
    <name type="scientific">Enterococcus ureasiticus</name>
    <dbReference type="NCBI Taxonomy" id="903984"/>
    <lineage>
        <taxon>Bacteria</taxon>
        <taxon>Bacillati</taxon>
        <taxon>Bacillota</taxon>
        <taxon>Bacilli</taxon>
        <taxon>Lactobacillales</taxon>
        <taxon>Enterococcaceae</taxon>
        <taxon>Enterococcus</taxon>
    </lineage>
</organism>
<evidence type="ECO:0000313" key="3">
    <source>
        <dbReference type="Proteomes" id="UP000094068"/>
    </source>
</evidence>
<sequence length="238" mass="26981">MISICIATYNGAKYLEEQLASILLQMESSDELIISDDGSKDETINIIKNYAAQDPRIKFFKGPGKGVIANFEFAITQSQGEIIFLADQDDVWLSEKVQTILNFFQNHPEKDLVISDLVIVDEHLEVIEPSYFEYRNVTLGVLHNIIKNKYIGAGMAFRSSLKSIILPIPAKVPMHDMWIGLIAETKNKSALIPQQLTLYRRHDGNASEIDTKASCFQQLRWRISLIIALISRKILKVK</sequence>
<evidence type="ECO:0000259" key="1">
    <source>
        <dbReference type="Pfam" id="PF00535"/>
    </source>
</evidence>
<dbReference type="Pfam" id="PF00535">
    <property type="entry name" value="Glycos_transf_2"/>
    <property type="match status" value="1"/>
</dbReference>
<dbReference type="SUPFAM" id="SSF53448">
    <property type="entry name" value="Nucleotide-diphospho-sugar transferases"/>
    <property type="match status" value="1"/>
</dbReference>
<dbReference type="CDD" id="cd04196">
    <property type="entry name" value="GT_2_like_d"/>
    <property type="match status" value="1"/>
</dbReference>
<name>A0A1E5GFP5_9ENTE</name>
<dbReference type="GO" id="GO:0016758">
    <property type="term" value="F:hexosyltransferase activity"/>
    <property type="evidence" value="ECO:0007669"/>
    <property type="project" value="UniProtKB-ARBA"/>
</dbReference>
<dbReference type="PANTHER" id="PTHR22916">
    <property type="entry name" value="GLYCOSYLTRANSFERASE"/>
    <property type="match status" value="1"/>
</dbReference>
<dbReference type="EMBL" id="MIJZ01000013">
    <property type="protein sequence ID" value="OEG11415.1"/>
    <property type="molecule type" value="Genomic_DNA"/>
</dbReference>
<comment type="caution">
    <text evidence="2">The sequence shown here is derived from an EMBL/GenBank/DDBJ whole genome shotgun (WGS) entry which is preliminary data.</text>
</comment>
<dbReference type="STRING" id="903984.BCR21_08945"/>
<dbReference type="Gene3D" id="3.90.550.10">
    <property type="entry name" value="Spore Coat Polysaccharide Biosynthesis Protein SpsA, Chain A"/>
    <property type="match status" value="1"/>
</dbReference>
<keyword evidence="2" id="KW-0808">Transferase</keyword>
<dbReference type="OrthoDB" id="9802649at2"/>
<dbReference type="RefSeq" id="WP_069646186.1">
    <property type="nucleotide sequence ID" value="NZ_MIJZ01000013.1"/>
</dbReference>
<dbReference type="InterPro" id="IPR001173">
    <property type="entry name" value="Glyco_trans_2-like"/>
</dbReference>
<dbReference type="InterPro" id="IPR029044">
    <property type="entry name" value="Nucleotide-diphossugar_trans"/>
</dbReference>
<protein>
    <submittedName>
        <fullName evidence="2">Alpha-L-Rha alpha-1,3-L-rhamnosyltransferase</fullName>
    </submittedName>
</protein>
<gene>
    <name evidence="2" type="ORF">BCR21_08945</name>
</gene>
<accession>A0A1E5GFP5</accession>
<feature type="domain" description="Glycosyltransferase 2-like" evidence="1">
    <location>
        <begin position="3"/>
        <end position="129"/>
    </location>
</feature>
<evidence type="ECO:0000313" key="2">
    <source>
        <dbReference type="EMBL" id="OEG11415.1"/>
    </source>
</evidence>
<dbReference type="PANTHER" id="PTHR22916:SF3">
    <property type="entry name" value="UDP-GLCNAC:BETAGAL BETA-1,3-N-ACETYLGLUCOSAMINYLTRANSFERASE-LIKE PROTEIN 1"/>
    <property type="match status" value="1"/>
</dbReference>
<proteinExistence type="predicted"/>
<reference evidence="3" key="1">
    <citation type="submission" date="2016-09" db="EMBL/GenBank/DDBJ databases">
        <authorList>
            <person name="Gulvik C.A."/>
        </authorList>
    </citation>
    <scope>NUCLEOTIDE SEQUENCE [LARGE SCALE GENOMIC DNA]</scope>
    <source>
        <strain evidence="3">DSM 23328</strain>
    </source>
</reference>
<dbReference type="AlphaFoldDB" id="A0A1E5GFP5"/>